<dbReference type="Proteomes" id="UP000694391">
    <property type="component" value="Unplaced"/>
</dbReference>
<dbReference type="InterPro" id="IPR024607">
    <property type="entry name" value="Sulfatase_CS"/>
</dbReference>
<dbReference type="AlphaFoldDB" id="A0A8C0JNY4"/>
<dbReference type="Gene3D" id="3.30.1120.10">
    <property type="match status" value="1"/>
</dbReference>
<dbReference type="GO" id="GO:0005783">
    <property type="term" value="C:endoplasmic reticulum"/>
    <property type="evidence" value="ECO:0007669"/>
    <property type="project" value="UniProtKB-ARBA"/>
</dbReference>
<gene>
    <name evidence="8" type="primary">STS</name>
</gene>
<comment type="similarity">
    <text evidence="2">Belongs to the sulfatase family.</text>
</comment>
<evidence type="ECO:0000256" key="4">
    <source>
        <dbReference type="ARBA" id="ARBA00022801"/>
    </source>
</evidence>
<dbReference type="GO" id="GO:0004065">
    <property type="term" value="F:arylsulfatase activity"/>
    <property type="evidence" value="ECO:0007669"/>
    <property type="project" value="TreeGrafter"/>
</dbReference>
<reference evidence="8" key="1">
    <citation type="submission" date="2025-08" db="UniProtKB">
        <authorList>
            <consortium name="Ensembl"/>
        </authorList>
    </citation>
    <scope>IDENTIFICATION</scope>
</reference>
<dbReference type="CDD" id="cd16159">
    <property type="entry name" value="ES"/>
    <property type="match status" value="1"/>
</dbReference>
<evidence type="ECO:0000313" key="9">
    <source>
        <dbReference type="Proteomes" id="UP000694391"/>
    </source>
</evidence>
<dbReference type="Gene3D" id="3.40.720.10">
    <property type="entry name" value="Alkaline Phosphatase, subunit A"/>
    <property type="match status" value="1"/>
</dbReference>
<dbReference type="InterPro" id="IPR000917">
    <property type="entry name" value="Sulfatase_N"/>
</dbReference>
<dbReference type="FunFam" id="3.30.1120.10:FF:000001">
    <property type="entry name" value="Arylsulfatase E"/>
    <property type="match status" value="1"/>
</dbReference>
<keyword evidence="6" id="KW-1133">Transmembrane helix</keyword>
<evidence type="ECO:0000256" key="3">
    <source>
        <dbReference type="ARBA" id="ARBA00022723"/>
    </source>
</evidence>
<protein>
    <submittedName>
        <fullName evidence="8">Steroid sulfatase</fullName>
    </submittedName>
</protein>
<reference evidence="8" key="2">
    <citation type="submission" date="2025-09" db="UniProtKB">
        <authorList>
            <consortium name="Ensembl"/>
        </authorList>
    </citation>
    <scope>IDENTIFICATION</scope>
</reference>
<dbReference type="PANTHER" id="PTHR42693:SF9">
    <property type="entry name" value="STERYL-SULFATASE"/>
    <property type="match status" value="1"/>
</dbReference>
<dbReference type="GO" id="GO:0046872">
    <property type="term" value="F:metal ion binding"/>
    <property type="evidence" value="ECO:0007669"/>
    <property type="project" value="UniProtKB-KW"/>
</dbReference>
<feature type="transmembrane region" description="Helical" evidence="6">
    <location>
        <begin position="244"/>
        <end position="267"/>
    </location>
</feature>
<comment type="cofactor">
    <cofactor evidence="1">
        <name>Ca(2+)</name>
        <dbReference type="ChEBI" id="CHEBI:29108"/>
    </cofactor>
</comment>
<proteinExistence type="inferred from homology"/>
<dbReference type="PANTHER" id="PTHR42693">
    <property type="entry name" value="ARYLSULFATASE FAMILY MEMBER"/>
    <property type="match status" value="1"/>
</dbReference>
<evidence type="ECO:0000313" key="8">
    <source>
        <dbReference type="Ensembl" id="ENSCAFP00020002304.1"/>
    </source>
</evidence>
<sequence>INPVLSRLPPPSVGTSISVAAPGAPHCPLCASLCRKMQLRLLLLLLLCEAQGHAAPRPNFVLLMADDLGIGDPGCYGNTTLRTPNIDRLAAEGVKLTQHLAASPLCTPSRAAFMTGRYPIRSGNPQSFIGVFIFSASSGGLPTSEITFAKLLKNQGYSTALIGKWHLGTNCHNKTDFCHHPLSHGFDYFHGIPVTNLRDCKPGEGSVFTRGIRVLVFIPLQIIAITLLTLAVLKCLGLLHVPPVVFFCLLCLAAMILGLLLCFLHYFRPLNCFLMRNHEITQQPLSYDSLTQRLTADAAQFIRRNAGTPFLLLLSYLHVHTALFSSPDFAGHSQHGAYGDAAEELDWSVGQILNVLDELKLANNTLVYFTSDQGAHVEEVTTKGEVHGGSNGIYKGGKANNWEGGIRIPGILRWPGVIQAGLVIDEPTSNMDIFPTVAKLAGSPLPEDRIIDGHDLMPLLQGKTQHSDHEFLFHYCNFYLNAVALHAFFFTPKFSPEGANGCFSTHVCFCHGHFVSRHHPPLLFDVAKDPGERTPLSPATEPRFREILAVMQQAADRHAETLQAVPNQLSLGNVLWKPWLQMCCSSSGLSCQCDRENQAKGASR</sequence>
<name>A0A8C0JNY4_CANLU</name>
<dbReference type="Pfam" id="PF00884">
    <property type="entry name" value="Sulfatase"/>
    <property type="match status" value="1"/>
</dbReference>
<keyword evidence="6" id="KW-0472">Membrane</keyword>
<dbReference type="GeneTree" id="ENSGT00940000161153"/>
<keyword evidence="5" id="KW-0106">Calcium</keyword>
<feature type="domain" description="Sulfatase N-terminal" evidence="7">
    <location>
        <begin position="58"/>
        <end position="442"/>
    </location>
</feature>
<evidence type="ECO:0000256" key="2">
    <source>
        <dbReference type="ARBA" id="ARBA00008779"/>
    </source>
</evidence>
<dbReference type="Pfam" id="PF14707">
    <property type="entry name" value="Sulfatase_C"/>
    <property type="match status" value="1"/>
</dbReference>
<dbReference type="PROSITE" id="PS00523">
    <property type="entry name" value="SULFATASE_1"/>
    <property type="match status" value="1"/>
</dbReference>
<dbReference type="Ensembl" id="ENSCAFT00020002676.1">
    <property type="protein sequence ID" value="ENSCAFP00020002304.1"/>
    <property type="gene ID" value="ENSCAFG00020001851.1"/>
</dbReference>
<evidence type="ECO:0000256" key="5">
    <source>
        <dbReference type="ARBA" id="ARBA00022837"/>
    </source>
</evidence>
<keyword evidence="3" id="KW-0479">Metal-binding</keyword>
<dbReference type="Gene3D" id="1.10.287.550">
    <property type="entry name" value="Helix hairpin bin"/>
    <property type="match status" value="1"/>
</dbReference>
<evidence type="ECO:0000256" key="6">
    <source>
        <dbReference type="SAM" id="Phobius"/>
    </source>
</evidence>
<dbReference type="InterPro" id="IPR050738">
    <property type="entry name" value="Sulfatase"/>
</dbReference>
<evidence type="ECO:0000256" key="1">
    <source>
        <dbReference type="ARBA" id="ARBA00001913"/>
    </source>
</evidence>
<dbReference type="InterPro" id="IPR017850">
    <property type="entry name" value="Alkaline_phosphatase_core_sf"/>
</dbReference>
<accession>A0A8C0JNY4</accession>
<organism evidence="8 9">
    <name type="scientific">Canis lupus dingo</name>
    <name type="common">dingo</name>
    <dbReference type="NCBI Taxonomy" id="286419"/>
    <lineage>
        <taxon>Eukaryota</taxon>
        <taxon>Metazoa</taxon>
        <taxon>Chordata</taxon>
        <taxon>Craniata</taxon>
        <taxon>Vertebrata</taxon>
        <taxon>Euteleostomi</taxon>
        <taxon>Mammalia</taxon>
        <taxon>Eutheria</taxon>
        <taxon>Laurasiatheria</taxon>
        <taxon>Carnivora</taxon>
        <taxon>Caniformia</taxon>
        <taxon>Canidae</taxon>
        <taxon>Canis</taxon>
    </lineage>
</organism>
<keyword evidence="4" id="KW-0378">Hydrolase</keyword>
<dbReference type="SUPFAM" id="SSF53649">
    <property type="entry name" value="Alkaline phosphatase-like"/>
    <property type="match status" value="1"/>
</dbReference>
<dbReference type="PROSITE" id="PS00149">
    <property type="entry name" value="SULFATASE_2"/>
    <property type="match status" value="1"/>
</dbReference>
<keyword evidence="6" id="KW-0812">Transmembrane</keyword>
<feature type="transmembrane region" description="Helical" evidence="6">
    <location>
        <begin position="214"/>
        <end position="232"/>
    </location>
</feature>
<dbReference type="FunFam" id="1.10.287.550:FF:000002">
    <property type="entry name" value="Steroid sulfatase"/>
    <property type="match status" value="1"/>
</dbReference>
<keyword evidence="9" id="KW-1185">Reference proteome</keyword>
<evidence type="ECO:0000259" key="7">
    <source>
        <dbReference type="Pfam" id="PF00884"/>
    </source>
</evidence>